<accession>A0A4D4J5X1</accession>
<organism evidence="2 3">
    <name type="scientific">Gandjariella thermophila</name>
    <dbReference type="NCBI Taxonomy" id="1931992"/>
    <lineage>
        <taxon>Bacteria</taxon>
        <taxon>Bacillati</taxon>
        <taxon>Actinomycetota</taxon>
        <taxon>Actinomycetes</taxon>
        <taxon>Pseudonocardiales</taxon>
        <taxon>Pseudonocardiaceae</taxon>
        <taxon>Gandjariella</taxon>
    </lineage>
</organism>
<reference evidence="3" key="1">
    <citation type="submission" date="2019-04" db="EMBL/GenBank/DDBJ databases">
        <title>Draft genome sequence of Pseudonocardiaceae bacterium SL3-2-4.</title>
        <authorList>
            <person name="Ningsih F."/>
            <person name="Yokota A."/>
            <person name="Sakai Y."/>
            <person name="Nanatani K."/>
            <person name="Yabe S."/>
            <person name="Oetari A."/>
            <person name="Sjamsuridzal W."/>
        </authorList>
    </citation>
    <scope>NUCLEOTIDE SEQUENCE [LARGE SCALE GENOMIC DNA]</scope>
    <source>
        <strain evidence="3">SL3-2-4</strain>
    </source>
</reference>
<dbReference type="EMBL" id="BJFL01000019">
    <property type="protein sequence ID" value="GDY31951.1"/>
    <property type="molecule type" value="Genomic_DNA"/>
</dbReference>
<keyword evidence="3" id="KW-1185">Reference proteome</keyword>
<dbReference type="InterPro" id="IPR016181">
    <property type="entry name" value="Acyl_CoA_acyltransferase"/>
</dbReference>
<comment type="caution">
    <text evidence="2">The sequence shown here is derived from an EMBL/GenBank/DDBJ whole genome shotgun (WGS) entry which is preliminary data.</text>
</comment>
<protein>
    <recommendedName>
        <fullName evidence="1">N-acetyltransferase domain-containing protein</fullName>
    </recommendedName>
</protein>
<feature type="domain" description="N-acetyltransferase" evidence="1">
    <location>
        <begin position="1"/>
        <end position="89"/>
    </location>
</feature>
<dbReference type="InterPro" id="IPR000182">
    <property type="entry name" value="GNAT_dom"/>
</dbReference>
<proteinExistence type="predicted"/>
<gene>
    <name evidence="2" type="ORF">GTS_35840</name>
</gene>
<dbReference type="GO" id="GO:0016747">
    <property type="term" value="F:acyltransferase activity, transferring groups other than amino-acyl groups"/>
    <property type="evidence" value="ECO:0007669"/>
    <property type="project" value="InterPro"/>
</dbReference>
<dbReference type="PROSITE" id="PS51186">
    <property type="entry name" value="GNAT"/>
    <property type="match status" value="1"/>
</dbReference>
<dbReference type="CDD" id="cd04301">
    <property type="entry name" value="NAT_SF"/>
    <property type="match status" value="1"/>
</dbReference>
<evidence type="ECO:0000313" key="2">
    <source>
        <dbReference type="EMBL" id="GDY31951.1"/>
    </source>
</evidence>
<dbReference type="Gene3D" id="3.40.630.30">
    <property type="match status" value="1"/>
</dbReference>
<dbReference type="SUPFAM" id="SSF55729">
    <property type="entry name" value="Acyl-CoA N-acyltransferases (Nat)"/>
    <property type="match status" value="1"/>
</dbReference>
<dbReference type="Pfam" id="PF00583">
    <property type="entry name" value="Acetyltransf_1"/>
    <property type="match status" value="1"/>
</dbReference>
<dbReference type="AlphaFoldDB" id="A0A4D4J5X1"/>
<evidence type="ECO:0000313" key="3">
    <source>
        <dbReference type="Proteomes" id="UP000298860"/>
    </source>
</evidence>
<name>A0A4D4J5X1_9PSEU</name>
<sequence length="89" mass="9800">MIGMAWLAIVRRVPTPRKPDRASGDVQCVYIVPHERNAGLGSGLIDAVLDLARSLRLERVTVHSGTRAIPVYTRRGFAGSPRLLQVRDP</sequence>
<evidence type="ECO:0000259" key="1">
    <source>
        <dbReference type="PROSITE" id="PS51186"/>
    </source>
</evidence>
<dbReference type="Proteomes" id="UP000298860">
    <property type="component" value="Unassembled WGS sequence"/>
</dbReference>